<evidence type="ECO:0000313" key="2">
    <source>
        <dbReference type="Proteomes" id="UP001624684"/>
    </source>
</evidence>
<comment type="caution">
    <text evidence="1">The sequence shown here is derived from an EMBL/GenBank/DDBJ whole genome shotgun (WGS) entry which is preliminary data.</text>
</comment>
<organism evidence="1 2">
    <name type="scientific">Moraxella oculi</name>
    <dbReference type="NCBI Taxonomy" id="2940516"/>
    <lineage>
        <taxon>Bacteria</taxon>
        <taxon>Pseudomonadati</taxon>
        <taxon>Pseudomonadota</taxon>
        <taxon>Gammaproteobacteria</taxon>
        <taxon>Moraxellales</taxon>
        <taxon>Moraxellaceae</taxon>
        <taxon>Moraxella</taxon>
    </lineage>
</organism>
<protein>
    <submittedName>
        <fullName evidence="1">Uncharacterized protein</fullName>
    </submittedName>
</protein>
<dbReference type="RefSeq" id="WP_407069527.1">
    <property type="nucleotide sequence ID" value="NZ_JBJJXE010000018.1"/>
</dbReference>
<name>A0ABW8U858_9GAMM</name>
<evidence type="ECO:0000313" key="1">
    <source>
        <dbReference type="EMBL" id="MFL1733030.1"/>
    </source>
</evidence>
<dbReference type="EMBL" id="JBJJXE010000018">
    <property type="protein sequence ID" value="MFL1733030.1"/>
    <property type="molecule type" value="Genomic_DNA"/>
</dbReference>
<gene>
    <name evidence="1" type="ORF">ACJHVH_08560</name>
</gene>
<sequence>MFLIRELEQKRKQPKKTSPKKEVISIFDNTKRTICEPRPGWELSDDDVEFKASQARLITPNFQSRLEWLNKKTNDGLNFNLEEVVDDSEPSLISLPNNNSLYIHSHYHLYNSRKQLALPSSVYALSLDQYQQIFARLSAEGCRAHAVAARLFLSMIASLSMEDFMKPGFVNDSGLFIVDDEASYIHYRIGVTKGRNSQIRELALNSSDYIRLPLPHEIMKTIMTDKPPTKQEIRDYLLELKAELGLVYLSVRRIQDAIHTVLSRYTQGSNQHVADLLCRINPSDSPALFYSSHSTAELLAI</sequence>
<dbReference type="Proteomes" id="UP001624684">
    <property type="component" value="Unassembled WGS sequence"/>
</dbReference>
<keyword evidence="2" id="KW-1185">Reference proteome</keyword>
<accession>A0ABW8U858</accession>
<proteinExistence type="predicted"/>
<reference evidence="1 2" key="1">
    <citation type="submission" date="2024-11" db="EMBL/GenBank/DDBJ databases">
        <title>First Report of Moraxella oculi in Brazil in an Infectious Bovine Keratoconjunctivitis Outbreak.</title>
        <authorList>
            <person name="Carvalho C.V."/>
            <person name="Domingues R."/>
            <person name="Coutinho C."/>
            <person name="Honorio N.T.B.S."/>
            <person name="Faza D.R.L.R."/>
            <person name="Carvalho W.A."/>
            <person name="Machado A.B.F."/>
            <person name="Martins M.F."/>
            <person name="Gaspar E.B."/>
        </authorList>
    </citation>
    <scope>NUCLEOTIDE SEQUENCE [LARGE SCALE GENOMIC DNA]</scope>
    <source>
        <strain evidence="1 2">2117LE</strain>
    </source>
</reference>